<keyword evidence="5" id="KW-1185">Reference proteome</keyword>
<dbReference type="EMBL" id="WLZY01000001">
    <property type="protein sequence ID" value="NDL56028.1"/>
    <property type="molecule type" value="Genomic_DNA"/>
</dbReference>
<dbReference type="PANTHER" id="PTHR30487:SF0">
    <property type="entry name" value="PREPILIN LEADER PEPTIDASE_N-METHYLTRANSFERASE-RELATED"/>
    <property type="match status" value="1"/>
</dbReference>
<comment type="caution">
    <text evidence="4">The sequence shown here is derived from an EMBL/GenBank/DDBJ whole genome shotgun (WGS) entry which is preliminary data.</text>
</comment>
<sequence>MIPLLAALGGVVGGILPRLIARIPDREPADGEPAPTPYRQLAAMRTLPLILAVATATVWVLIGTSHAGLGAATIAYLLVGAFGTAMAYIDVREHRLPDWLTLPALGIAGLVLGVVAAVEGEWGPYGRAWAGAFAVLAFYLLLVLIRPSDLGLGDVKLAAVIGLLLGWISWPVLVFGVFAGFAVGAMISLALLITGRAGRRTSIPFGPAMLLGALIAVVWGEPIVDAYLGL</sequence>
<feature type="transmembrane region" description="Helical" evidence="2">
    <location>
        <begin position="69"/>
        <end position="89"/>
    </location>
</feature>
<keyword evidence="2" id="KW-0812">Transmembrane</keyword>
<evidence type="ECO:0000256" key="1">
    <source>
        <dbReference type="ARBA" id="ARBA00005801"/>
    </source>
</evidence>
<dbReference type="RefSeq" id="WP_162448672.1">
    <property type="nucleotide sequence ID" value="NZ_WLZY01000001.1"/>
</dbReference>
<protein>
    <submittedName>
        <fullName evidence="4">Prepilin peptidase</fullName>
    </submittedName>
</protein>
<feature type="transmembrane region" description="Helical" evidence="2">
    <location>
        <begin position="101"/>
        <end position="118"/>
    </location>
</feature>
<dbReference type="AlphaFoldDB" id="A0A7K3M0Q4"/>
<reference evidence="4 5" key="1">
    <citation type="submission" date="2019-11" db="EMBL/GenBank/DDBJ databases">
        <authorList>
            <person name="Li X.-J."/>
            <person name="Feng X.-M."/>
        </authorList>
    </citation>
    <scope>NUCLEOTIDE SEQUENCE [LARGE SCALE GENOMIC DNA]</scope>
    <source>
        <strain evidence="4 5">XMNu-373</strain>
    </source>
</reference>
<dbReference type="Pfam" id="PF01478">
    <property type="entry name" value="Peptidase_A24"/>
    <property type="match status" value="1"/>
</dbReference>
<dbReference type="InterPro" id="IPR000045">
    <property type="entry name" value="Prepilin_IV_endopep_pep"/>
</dbReference>
<dbReference type="PANTHER" id="PTHR30487">
    <property type="entry name" value="TYPE 4 PREPILIN-LIKE PROTEINS LEADER PEPTIDE-PROCESSING ENZYME"/>
    <property type="match status" value="1"/>
</dbReference>
<name>A0A7K3M0Q4_9ACTN</name>
<gene>
    <name evidence="4" type="ORF">F7O44_02965</name>
</gene>
<dbReference type="GO" id="GO:0006465">
    <property type="term" value="P:signal peptide processing"/>
    <property type="evidence" value="ECO:0007669"/>
    <property type="project" value="TreeGrafter"/>
</dbReference>
<feature type="domain" description="Prepilin type IV endopeptidase peptidase" evidence="3">
    <location>
        <begin position="79"/>
        <end position="178"/>
    </location>
</feature>
<dbReference type="GO" id="GO:0004190">
    <property type="term" value="F:aspartic-type endopeptidase activity"/>
    <property type="evidence" value="ECO:0007669"/>
    <property type="project" value="InterPro"/>
</dbReference>
<feature type="transmembrane region" description="Helical" evidence="2">
    <location>
        <begin position="205"/>
        <end position="224"/>
    </location>
</feature>
<dbReference type="InterPro" id="IPR050882">
    <property type="entry name" value="Prepilin_peptidase/N-MTase"/>
</dbReference>
<feature type="transmembrane region" description="Helical" evidence="2">
    <location>
        <begin position="130"/>
        <end position="148"/>
    </location>
</feature>
<evidence type="ECO:0000313" key="4">
    <source>
        <dbReference type="EMBL" id="NDL56028.1"/>
    </source>
</evidence>
<dbReference type="Proteomes" id="UP000460435">
    <property type="component" value="Unassembled WGS sequence"/>
</dbReference>
<keyword evidence="2" id="KW-1133">Transmembrane helix</keyword>
<evidence type="ECO:0000313" key="5">
    <source>
        <dbReference type="Proteomes" id="UP000460435"/>
    </source>
</evidence>
<dbReference type="Gene3D" id="1.20.120.1220">
    <property type="match status" value="1"/>
</dbReference>
<evidence type="ECO:0000259" key="3">
    <source>
        <dbReference type="Pfam" id="PF01478"/>
    </source>
</evidence>
<feature type="transmembrane region" description="Helical" evidence="2">
    <location>
        <begin position="168"/>
        <end position="193"/>
    </location>
</feature>
<comment type="similarity">
    <text evidence="1">Belongs to the peptidase A24 family.</text>
</comment>
<keyword evidence="2" id="KW-0472">Membrane</keyword>
<accession>A0A7K3M0Q4</accession>
<proteinExistence type="inferred from homology"/>
<dbReference type="GO" id="GO:0005886">
    <property type="term" value="C:plasma membrane"/>
    <property type="evidence" value="ECO:0007669"/>
    <property type="project" value="TreeGrafter"/>
</dbReference>
<organism evidence="4 5">
    <name type="scientific">Phytoactinopolyspora mesophila</name>
    <dbReference type="NCBI Taxonomy" id="2650750"/>
    <lineage>
        <taxon>Bacteria</taxon>
        <taxon>Bacillati</taxon>
        <taxon>Actinomycetota</taxon>
        <taxon>Actinomycetes</taxon>
        <taxon>Jiangellales</taxon>
        <taxon>Jiangellaceae</taxon>
        <taxon>Phytoactinopolyspora</taxon>
    </lineage>
</organism>
<evidence type="ECO:0000256" key="2">
    <source>
        <dbReference type="SAM" id="Phobius"/>
    </source>
</evidence>
<feature type="transmembrane region" description="Helical" evidence="2">
    <location>
        <begin position="45"/>
        <end position="62"/>
    </location>
</feature>